<keyword evidence="4" id="KW-1003">Cell membrane</keyword>
<evidence type="ECO:0000256" key="2">
    <source>
        <dbReference type="ARBA" id="ARBA00005984"/>
    </source>
</evidence>
<dbReference type="GO" id="GO:0004035">
    <property type="term" value="F:alkaline phosphatase activity"/>
    <property type="evidence" value="ECO:0007669"/>
    <property type="project" value="UniProtKB-EC"/>
</dbReference>
<name>A0A1B6MN90_9HEMI</name>
<feature type="chain" id="PRO_5008588450" description="alkaline phosphatase" evidence="16">
    <location>
        <begin position="18"/>
        <end position="550"/>
    </location>
</feature>
<feature type="active site" description="Phosphoserine intermediate" evidence="13">
    <location>
        <position position="131"/>
    </location>
</feature>
<dbReference type="FunFam" id="3.40.720.10:FF:000008">
    <property type="entry name" value="Alkaline phosphatase"/>
    <property type="match status" value="1"/>
</dbReference>
<dbReference type="GO" id="GO:0005886">
    <property type="term" value="C:plasma membrane"/>
    <property type="evidence" value="ECO:0007669"/>
    <property type="project" value="UniProtKB-SubCell"/>
</dbReference>
<dbReference type="PANTHER" id="PTHR11596">
    <property type="entry name" value="ALKALINE PHOSPHATASE"/>
    <property type="match status" value="1"/>
</dbReference>
<comment type="similarity">
    <text evidence="2 15">Belongs to the alkaline phosphatase family.</text>
</comment>
<accession>A0A1B6MN90</accession>
<feature type="binding site" evidence="14">
    <location>
        <position position="196"/>
    </location>
    <ligand>
        <name>Mg(2+)</name>
        <dbReference type="ChEBI" id="CHEBI:18420"/>
    </ligand>
</feature>
<keyword evidence="7" id="KW-0378">Hydrolase</keyword>
<dbReference type="Pfam" id="PF00245">
    <property type="entry name" value="Alk_phosphatase"/>
    <property type="match status" value="1"/>
</dbReference>
<keyword evidence="9 14" id="KW-0460">Magnesium</keyword>
<sequence length="550" mass="61823">MFTSVQVLLLLATSARTFTLNPSWVERYRYETSDLRVESRYDPLENEVWYWRAQAEEILREKLQTKRNEGVAKNVIFFLGDGMSIATITAARIYLGQLNNRSGENTRLSFEGFPYTGLSKTYCVDKQVADSACSSTAYLGGVKANYGTLGVTASVPRGNCSLSQDPRYHVDTVLDWAQAAGKGTGLVTTTAITHASPAGHYAHIAYRDWESDHDMLTEKIRTDPGICQDIASQLVHNAPGRNCKVLLGGGRRNFLPANPINPSWGEGERRDGRNLVTDWHKDKAYRGKARFVTDRKQLLDVDIKHTDYLLGLFQPYHMLYHLEEESEHQPTLTEMTEVAIKMLQKEKRGYYLFVEGGKIDLAHHKNYARRALDETVEFHKAIQRALEMVDEEDTLVVVTADHSHTLNMVGYPLRGYDILGGDLTSEKDHLHFTTLSYANGPSAEINRSGLRRDISKDNLQDPLYQYPSLVNLKDETHGGDDVAVYARGPWAHLLTGNFEQTFIPHVIQYAAKIGPTAHRRASSSCGLHRPLLVVLLTCSLLLHLLSSQCL</sequence>
<evidence type="ECO:0000256" key="14">
    <source>
        <dbReference type="PIRSR" id="PIRSR601952-2"/>
    </source>
</evidence>
<feature type="binding site" evidence="14">
    <location>
        <position position="402"/>
    </location>
    <ligand>
        <name>Zn(2+)</name>
        <dbReference type="ChEBI" id="CHEBI:29105"/>
        <label>2</label>
    </ligand>
</feature>
<evidence type="ECO:0000256" key="15">
    <source>
        <dbReference type="RuleBase" id="RU003946"/>
    </source>
</evidence>
<feature type="binding site" evidence="14">
    <location>
        <position position="401"/>
    </location>
    <ligand>
        <name>Zn(2+)</name>
        <dbReference type="ChEBI" id="CHEBI:29105"/>
        <label>2</label>
    </ligand>
</feature>
<dbReference type="PANTHER" id="PTHR11596:SF91">
    <property type="entry name" value="ALKALINE PHOSPHATASE-RELATED"/>
    <property type="match status" value="1"/>
</dbReference>
<feature type="binding site" evidence="14">
    <location>
        <position position="81"/>
    </location>
    <ligand>
        <name>Mg(2+)</name>
        <dbReference type="ChEBI" id="CHEBI:18420"/>
    </ligand>
</feature>
<feature type="binding site" evidence="14">
    <location>
        <position position="81"/>
    </location>
    <ligand>
        <name>Zn(2+)</name>
        <dbReference type="ChEBI" id="CHEBI:29105"/>
        <label>2</label>
    </ligand>
</feature>
<keyword evidence="16" id="KW-0732">Signal</keyword>
<feature type="binding site" evidence="14">
    <location>
        <position position="194"/>
    </location>
    <ligand>
        <name>Mg(2+)</name>
        <dbReference type="ChEBI" id="CHEBI:18420"/>
    </ligand>
</feature>
<organism evidence="17">
    <name type="scientific">Graphocephala atropunctata</name>
    <dbReference type="NCBI Taxonomy" id="36148"/>
    <lineage>
        <taxon>Eukaryota</taxon>
        <taxon>Metazoa</taxon>
        <taxon>Ecdysozoa</taxon>
        <taxon>Arthropoda</taxon>
        <taxon>Hexapoda</taxon>
        <taxon>Insecta</taxon>
        <taxon>Pterygota</taxon>
        <taxon>Neoptera</taxon>
        <taxon>Paraneoptera</taxon>
        <taxon>Hemiptera</taxon>
        <taxon>Auchenorrhyncha</taxon>
        <taxon>Membracoidea</taxon>
        <taxon>Cicadellidae</taxon>
        <taxon>Cicadellinae</taxon>
        <taxon>Cicadellini</taxon>
        <taxon>Graphocephala</taxon>
    </lineage>
</organism>
<feature type="binding site" evidence="14">
    <location>
        <position position="477"/>
    </location>
    <ligand>
        <name>Zn(2+)</name>
        <dbReference type="ChEBI" id="CHEBI:29105"/>
        <label>2</label>
    </ligand>
</feature>
<feature type="binding site" evidence="14">
    <location>
        <position position="364"/>
    </location>
    <ligand>
        <name>Zn(2+)</name>
        <dbReference type="ChEBI" id="CHEBI:29105"/>
        <label>2</label>
    </ligand>
</feature>
<dbReference type="CDD" id="cd16012">
    <property type="entry name" value="ALP"/>
    <property type="match status" value="1"/>
</dbReference>
<evidence type="ECO:0000256" key="5">
    <source>
        <dbReference type="ARBA" id="ARBA00022622"/>
    </source>
</evidence>
<feature type="signal peptide" evidence="16">
    <location>
        <begin position="1"/>
        <end position="17"/>
    </location>
</feature>
<protein>
    <recommendedName>
        <fullName evidence="3">alkaline phosphatase</fullName>
        <ecNumber evidence="3">3.1.3.1</ecNumber>
    </recommendedName>
</protein>
<dbReference type="EMBL" id="GEBQ01002563">
    <property type="protein sequence ID" value="JAT37414.1"/>
    <property type="molecule type" value="Transcribed_RNA"/>
</dbReference>
<dbReference type="GO" id="GO:0098552">
    <property type="term" value="C:side of membrane"/>
    <property type="evidence" value="ECO:0007669"/>
    <property type="project" value="UniProtKB-KW"/>
</dbReference>
<keyword evidence="8 14" id="KW-0862">Zinc</keyword>
<dbReference type="InterPro" id="IPR001952">
    <property type="entry name" value="Alkaline_phosphatase"/>
</dbReference>
<keyword evidence="11" id="KW-0325">Glycoprotein</keyword>
<evidence type="ECO:0000256" key="12">
    <source>
        <dbReference type="ARBA" id="ARBA00023288"/>
    </source>
</evidence>
<feature type="binding site" evidence="14">
    <location>
        <position position="360"/>
    </location>
    <ligand>
        <name>Zn(2+)</name>
        <dbReference type="ChEBI" id="CHEBI:29105"/>
        <label>2</label>
    </ligand>
</feature>
<evidence type="ECO:0000256" key="11">
    <source>
        <dbReference type="ARBA" id="ARBA00023180"/>
    </source>
</evidence>
<dbReference type="GO" id="GO:0046872">
    <property type="term" value="F:metal ion binding"/>
    <property type="evidence" value="ECO:0007669"/>
    <property type="project" value="UniProtKB-KW"/>
</dbReference>
<dbReference type="PRINTS" id="PR00113">
    <property type="entry name" value="ALKPHPHTASE"/>
</dbReference>
<evidence type="ECO:0000256" key="16">
    <source>
        <dbReference type="SAM" id="SignalP"/>
    </source>
</evidence>
<keyword evidence="6 14" id="KW-0479">Metal-binding</keyword>
<evidence type="ECO:0000256" key="13">
    <source>
        <dbReference type="PIRSR" id="PIRSR601952-1"/>
    </source>
</evidence>
<evidence type="ECO:0000313" key="17">
    <source>
        <dbReference type="EMBL" id="JAT37414.1"/>
    </source>
</evidence>
<dbReference type="EC" id="3.1.3.1" evidence="3"/>
<evidence type="ECO:0000256" key="7">
    <source>
        <dbReference type="ARBA" id="ARBA00022801"/>
    </source>
</evidence>
<evidence type="ECO:0000256" key="8">
    <source>
        <dbReference type="ARBA" id="ARBA00022833"/>
    </source>
</evidence>
<dbReference type="Gene3D" id="3.40.720.10">
    <property type="entry name" value="Alkaline Phosphatase, subunit A"/>
    <property type="match status" value="1"/>
</dbReference>
<feature type="binding site" evidence="14">
    <location>
        <position position="355"/>
    </location>
    <ligand>
        <name>Mg(2+)</name>
        <dbReference type="ChEBI" id="CHEBI:18420"/>
    </ligand>
</feature>
<evidence type="ECO:0000256" key="3">
    <source>
        <dbReference type="ARBA" id="ARBA00012647"/>
    </source>
</evidence>
<evidence type="ECO:0000256" key="4">
    <source>
        <dbReference type="ARBA" id="ARBA00022475"/>
    </source>
</evidence>
<keyword evidence="5" id="KW-0336">GPI-anchor</keyword>
<dbReference type="SUPFAM" id="SSF53649">
    <property type="entry name" value="Alkaline phosphatase-like"/>
    <property type="match status" value="1"/>
</dbReference>
<evidence type="ECO:0000256" key="10">
    <source>
        <dbReference type="ARBA" id="ARBA00023136"/>
    </source>
</evidence>
<comment type="subcellular location">
    <subcellularLocation>
        <location evidence="1">Cell membrane</location>
        <topology evidence="1">Lipid-anchor</topology>
        <topology evidence="1">GPI-anchor</topology>
    </subcellularLocation>
</comment>
<comment type="cofactor">
    <cofactor evidence="14">
        <name>Zn(2+)</name>
        <dbReference type="ChEBI" id="CHEBI:29105"/>
    </cofactor>
    <text evidence="14">Binds 2 Zn(2+) ions.</text>
</comment>
<keyword evidence="10" id="KW-0472">Membrane</keyword>
<gene>
    <name evidence="17" type="ORF">g.29587</name>
</gene>
<dbReference type="InterPro" id="IPR017850">
    <property type="entry name" value="Alkaline_phosphatase_core_sf"/>
</dbReference>
<evidence type="ECO:0000256" key="1">
    <source>
        <dbReference type="ARBA" id="ARBA00004609"/>
    </source>
</evidence>
<dbReference type="SMART" id="SM00098">
    <property type="entry name" value="alkPPc"/>
    <property type="match status" value="1"/>
</dbReference>
<keyword evidence="12" id="KW-0449">Lipoprotein</keyword>
<reference evidence="17" key="1">
    <citation type="submission" date="2015-11" db="EMBL/GenBank/DDBJ databases">
        <title>De novo transcriptome assembly of four potential Pierce s Disease insect vectors from Arizona vineyards.</title>
        <authorList>
            <person name="Tassone E.E."/>
        </authorList>
    </citation>
    <scope>NUCLEOTIDE SEQUENCE</scope>
</reference>
<evidence type="ECO:0000256" key="6">
    <source>
        <dbReference type="ARBA" id="ARBA00022723"/>
    </source>
</evidence>
<evidence type="ECO:0000256" key="9">
    <source>
        <dbReference type="ARBA" id="ARBA00022842"/>
    </source>
</evidence>
<dbReference type="AlphaFoldDB" id="A0A1B6MN90"/>
<proteinExistence type="inferred from homology"/>
<comment type="cofactor">
    <cofactor evidence="14">
        <name>Mg(2+)</name>
        <dbReference type="ChEBI" id="CHEBI:18420"/>
    </cofactor>
    <text evidence="14">Binds 1 Mg(2+) ion.</text>
</comment>